<keyword evidence="2 5" id="KW-0547">Nucleotide-binding</keyword>
<evidence type="ECO:0000259" key="6">
    <source>
        <dbReference type="Pfam" id="PF00004"/>
    </source>
</evidence>
<reference evidence="7 8" key="1">
    <citation type="journal article" name="Sci. Rep.">
        <title>Genome-scale phylogenetic analyses confirm Olpidium as the closest living zoosporic fungus to the non-flagellated, terrestrial fungi.</title>
        <authorList>
            <person name="Chang Y."/>
            <person name="Rochon D."/>
            <person name="Sekimoto S."/>
            <person name="Wang Y."/>
            <person name="Chovatia M."/>
            <person name="Sandor L."/>
            <person name="Salamov A."/>
            <person name="Grigoriev I.V."/>
            <person name="Stajich J.E."/>
            <person name="Spatafora J.W."/>
        </authorList>
    </citation>
    <scope>NUCLEOTIDE SEQUENCE [LARGE SCALE GENOMIC DNA]</scope>
    <source>
        <strain evidence="7">S191</strain>
    </source>
</reference>
<evidence type="ECO:0000256" key="3">
    <source>
        <dbReference type="ARBA" id="ARBA00022840"/>
    </source>
</evidence>
<dbReference type="GO" id="GO:0005524">
    <property type="term" value="F:ATP binding"/>
    <property type="evidence" value="ECO:0007669"/>
    <property type="project" value="UniProtKB-UniRule"/>
</dbReference>
<evidence type="ECO:0000256" key="1">
    <source>
        <dbReference type="ARBA" id="ARBA00006914"/>
    </source>
</evidence>
<dbReference type="PANTHER" id="PTHR23078:SF3">
    <property type="entry name" value="VESICLE-FUSING ATPASE"/>
    <property type="match status" value="1"/>
</dbReference>
<dbReference type="GO" id="GO:0016887">
    <property type="term" value="F:ATP hydrolysis activity"/>
    <property type="evidence" value="ECO:0007669"/>
    <property type="project" value="InterPro"/>
</dbReference>
<feature type="domain" description="ATPase AAA-type core" evidence="6">
    <location>
        <begin position="4"/>
        <end position="111"/>
    </location>
</feature>
<dbReference type="InterPro" id="IPR027417">
    <property type="entry name" value="P-loop_NTPase"/>
</dbReference>
<dbReference type="Gene3D" id="3.40.50.300">
    <property type="entry name" value="P-loop containing nucleotide triphosphate hydrolases"/>
    <property type="match status" value="1"/>
</dbReference>
<comment type="caution">
    <text evidence="7">The sequence shown here is derived from an EMBL/GenBank/DDBJ whole genome shotgun (WGS) entry which is preliminary data.</text>
</comment>
<gene>
    <name evidence="7" type="ORF">BJ554DRAFT_1286</name>
</gene>
<dbReference type="PANTHER" id="PTHR23078">
    <property type="entry name" value="VESICULAR-FUSION PROTEIN NSF"/>
    <property type="match status" value="1"/>
</dbReference>
<comment type="subcellular location">
    <subcellularLocation>
        <location evidence="5">Cytoplasm</location>
    </subcellularLocation>
</comment>
<dbReference type="Proteomes" id="UP000673691">
    <property type="component" value="Unassembled WGS sequence"/>
</dbReference>
<dbReference type="GO" id="GO:0035494">
    <property type="term" value="P:SNARE complex disassembly"/>
    <property type="evidence" value="ECO:0007669"/>
    <property type="project" value="InterPro"/>
</dbReference>
<dbReference type="OrthoDB" id="9982946at2759"/>
<keyword evidence="5" id="KW-0813">Transport</keyword>
<comment type="similarity">
    <text evidence="1 5">Belongs to the AAA ATPase family.</text>
</comment>
<dbReference type="GO" id="GO:0006891">
    <property type="term" value="P:intra-Golgi vesicle-mediated transport"/>
    <property type="evidence" value="ECO:0007669"/>
    <property type="project" value="TreeGrafter"/>
</dbReference>
<dbReference type="GO" id="GO:0005795">
    <property type="term" value="C:Golgi stack"/>
    <property type="evidence" value="ECO:0007669"/>
    <property type="project" value="TreeGrafter"/>
</dbReference>
<dbReference type="SUPFAM" id="SSF52540">
    <property type="entry name" value="P-loop containing nucleoside triphosphate hydrolases"/>
    <property type="match status" value="1"/>
</dbReference>
<keyword evidence="3 5" id="KW-0067">ATP-binding</keyword>
<comment type="function">
    <text evidence="4 5">Required for vesicle-mediated transport. Catalyzes the fusion of transport vesicles within the Golgi cisternae. Is also required for transport from the endoplasmic reticulum to the Golgi stack. Seems to function as a fusion protein required for the delivery of cargo proteins to all compartments of the Golgi stack independent of vesicle origin.</text>
</comment>
<keyword evidence="5" id="KW-0931">ER-Golgi transport</keyword>
<proteinExistence type="inferred from homology"/>
<dbReference type="FunFam" id="3.40.50.300:FF:000166">
    <property type="entry name" value="vesicle-fusing ATPase isoform X1"/>
    <property type="match status" value="1"/>
</dbReference>
<dbReference type="Pfam" id="PF00004">
    <property type="entry name" value="AAA"/>
    <property type="match status" value="1"/>
</dbReference>
<name>A0A8H7ZSQ6_9FUNG</name>
<accession>A0A8H7ZSQ6</accession>
<keyword evidence="5" id="KW-0963">Cytoplasm</keyword>
<evidence type="ECO:0000256" key="5">
    <source>
        <dbReference type="RuleBase" id="RU367045"/>
    </source>
</evidence>
<protein>
    <recommendedName>
        <fullName evidence="5">Vesicular-fusion protein SEC18</fullName>
    </recommendedName>
</protein>
<evidence type="ECO:0000313" key="8">
    <source>
        <dbReference type="Proteomes" id="UP000673691"/>
    </source>
</evidence>
<evidence type="ECO:0000256" key="2">
    <source>
        <dbReference type="ARBA" id="ARBA00022741"/>
    </source>
</evidence>
<dbReference type="EMBL" id="JAEFCI010008421">
    <property type="protein sequence ID" value="KAG5458477.1"/>
    <property type="molecule type" value="Genomic_DNA"/>
</dbReference>
<dbReference type="GO" id="GO:0043001">
    <property type="term" value="P:Golgi to plasma membrane protein transport"/>
    <property type="evidence" value="ECO:0007669"/>
    <property type="project" value="TreeGrafter"/>
</dbReference>
<dbReference type="Gene3D" id="1.10.8.60">
    <property type="match status" value="1"/>
</dbReference>
<keyword evidence="5" id="KW-0378">Hydrolase</keyword>
<sequence>MASEFPFVKLITPETMVGMSESAKVSALSKTFDQAYKSPLSVIVIDDLEGLLDWVDIGPRFSNGVLQALRVLLRRVPPKGRRLFVVATTNERAVLDQMKLAQFFDAQLYVPTITQLQEVDVVLQHVKGFSAADRAQALRQLRALDAGGSGGQKINVGIKKLLFICANARQDAAGMVDKFVNTLAGHTF</sequence>
<evidence type="ECO:0000313" key="7">
    <source>
        <dbReference type="EMBL" id="KAG5458477.1"/>
    </source>
</evidence>
<dbReference type="AlphaFoldDB" id="A0A8H7ZSQ6"/>
<keyword evidence="5" id="KW-0653">Protein transport</keyword>
<organism evidence="7 8">
    <name type="scientific">Olpidium bornovanus</name>
    <dbReference type="NCBI Taxonomy" id="278681"/>
    <lineage>
        <taxon>Eukaryota</taxon>
        <taxon>Fungi</taxon>
        <taxon>Fungi incertae sedis</taxon>
        <taxon>Olpidiomycota</taxon>
        <taxon>Olpidiomycotina</taxon>
        <taxon>Olpidiomycetes</taxon>
        <taxon>Olpidiales</taxon>
        <taxon>Olpidiaceae</taxon>
        <taxon>Olpidium</taxon>
    </lineage>
</organism>
<dbReference type="InterPro" id="IPR003959">
    <property type="entry name" value="ATPase_AAA_core"/>
</dbReference>
<evidence type="ECO:0000256" key="4">
    <source>
        <dbReference type="ARBA" id="ARBA00056429"/>
    </source>
</evidence>
<keyword evidence="8" id="KW-1185">Reference proteome</keyword>
<dbReference type="InterPro" id="IPR039812">
    <property type="entry name" value="Vesicle-fus_ATPase"/>
</dbReference>